<protein>
    <submittedName>
        <fullName evidence="2">ParB domain-containing protein</fullName>
    </submittedName>
</protein>
<sequence length="143" mass="15938">MMIPQYSVNLYRVSNTSFLPNGMVSPQKRLSTSVSSLLCPLRGHSTFPYQSHAVPSLKNQVVHSVHKCNSSSADSLVPLLLKNGSPSFKYITDLIGSALTVPSFQRHKVFNNSDYRLQARKSKTKPESIGTNACLLDGKHRYW</sequence>
<accession>A0A1I8AF43</accession>
<reference evidence="2" key="1">
    <citation type="submission" date="2016-11" db="UniProtKB">
        <authorList>
            <consortium name="WormBaseParasite"/>
        </authorList>
    </citation>
    <scope>IDENTIFICATION</scope>
</reference>
<keyword evidence="1" id="KW-1185">Reference proteome</keyword>
<dbReference type="Proteomes" id="UP000095287">
    <property type="component" value="Unplaced"/>
</dbReference>
<name>A0A1I8AF43_9BILA</name>
<proteinExistence type="predicted"/>
<evidence type="ECO:0000313" key="1">
    <source>
        <dbReference type="Proteomes" id="UP000095287"/>
    </source>
</evidence>
<organism evidence="1 2">
    <name type="scientific">Steinernema glaseri</name>
    <dbReference type="NCBI Taxonomy" id="37863"/>
    <lineage>
        <taxon>Eukaryota</taxon>
        <taxon>Metazoa</taxon>
        <taxon>Ecdysozoa</taxon>
        <taxon>Nematoda</taxon>
        <taxon>Chromadorea</taxon>
        <taxon>Rhabditida</taxon>
        <taxon>Tylenchina</taxon>
        <taxon>Panagrolaimomorpha</taxon>
        <taxon>Strongyloidoidea</taxon>
        <taxon>Steinernematidae</taxon>
        <taxon>Steinernema</taxon>
    </lineage>
</organism>
<dbReference type="AlphaFoldDB" id="A0A1I8AF43"/>
<dbReference type="WBParaSite" id="L893_g498.t1">
    <property type="protein sequence ID" value="L893_g498.t1"/>
    <property type="gene ID" value="L893_g498"/>
</dbReference>
<evidence type="ECO:0000313" key="2">
    <source>
        <dbReference type="WBParaSite" id="L893_g498.t1"/>
    </source>
</evidence>